<dbReference type="InterPro" id="IPR015813">
    <property type="entry name" value="Pyrv/PenolPyrv_kinase-like_dom"/>
</dbReference>
<dbReference type="Pfam" id="PF03328">
    <property type="entry name" value="HpcH_HpaI"/>
    <property type="match status" value="1"/>
</dbReference>
<dbReference type="Gene3D" id="3.20.20.60">
    <property type="entry name" value="Phosphoenolpyruvate-binding domains"/>
    <property type="match status" value="1"/>
</dbReference>
<dbReference type="InterPro" id="IPR005000">
    <property type="entry name" value="Aldolase/citrate-lyase_domain"/>
</dbReference>
<evidence type="ECO:0000313" key="6">
    <source>
        <dbReference type="Proteomes" id="UP000600865"/>
    </source>
</evidence>
<dbReference type="GO" id="GO:0005737">
    <property type="term" value="C:cytoplasm"/>
    <property type="evidence" value="ECO:0007669"/>
    <property type="project" value="TreeGrafter"/>
</dbReference>
<dbReference type="PANTHER" id="PTHR30502">
    <property type="entry name" value="2-KETO-3-DEOXY-L-RHAMNONATE ALDOLASE"/>
    <property type="match status" value="1"/>
</dbReference>
<evidence type="ECO:0000256" key="1">
    <source>
        <dbReference type="ARBA" id="ARBA00005568"/>
    </source>
</evidence>
<accession>A0A918KJL8</accession>
<organism evidence="5 6">
    <name type="scientific">Litorimonas cladophorae</name>
    <dbReference type="NCBI Taxonomy" id="1220491"/>
    <lineage>
        <taxon>Bacteria</taxon>
        <taxon>Pseudomonadati</taxon>
        <taxon>Pseudomonadota</taxon>
        <taxon>Alphaproteobacteria</taxon>
        <taxon>Maricaulales</taxon>
        <taxon>Robiginitomaculaceae</taxon>
    </lineage>
</organism>
<feature type="domain" description="HpcH/HpaI aldolase/citrate lyase" evidence="4">
    <location>
        <begin position="14"/>
        <end position="235"/>
    </location>
</feature>
<comment type="similarity">
    <text evidence="1">Belongs to the HpcH/HpaI aldolase family.</text>
</comment>
<dbReference type="AlphaFoldDB" id="A0A918KJL8"/>
<gene>
    <name evidence="5" type="ORF">GCM10011309_11780</name>
</gene>
<evidence type="ECO:0000256" key="2">
    <source>
        <dbReference type="ARBA" id="ARBA00022723"/>
    </source>
</evidence>
<sequence length="248" mass="26940">MTFKQKLLSSEMLIGTFVKTPSPTICEVLARTTLDFVCIDAEHNPFDRRDISDCVLACRAAGLPNLVRIPVAKAEHIATALDVGAGGIIAPHLMGVSDAELIAHKSKYGEGRGFCGGTRAAGVRSLEEHVRLAKDDNVVIGQIEDVEALENLDAILDVDGIDCYFIGRSDLTLSMGHTDRDHPDVIAAVEDITRRAVAKGRKVGTFTTNLDELPKWRDMGMNMFILGSEQGFMINGTNAFLADVRSRL</sequence>
<evidence type="ECO:0000259" key="4">
    <source>
        <dbReference type="Pfam" id="PF03328"/>
    </source>
</evidence>
<dbReference type="PANTHER" id="PTHR30502:SF0">
    <property type="entry name" value="PHOSPHOENOLPYRUVATE CARBOXYLASE FAMILY PROTEIN"/>
    <property type="match status" value="1"/>
</dbReference>
<evidence type="ECO:0000313" key="5">
    <source>
        <dbReference type="EMBL" id="GGX63438.1"/>
    </source>
</evidence>
<keyword evidence="2" id="KW-0479">Metal-binding</keyword>
<evidence type="ECO:0000256" key="3">
    <source>
        <dbReference type="ARBA" id="ARBA00023239"/>
    </source>
</evidence>
<name>A0A918KJL8_9PROT</name>
<reference evidence="5 6" key="1">
    <citation type="journal article" date="2014" name="Int. J. Syst. Evol. Microbiol.">
        <title>Complete genome sequence of Corynebacterium casei LMG S-19264T (=DSM 44701T), isolated from a smear-ripened cheese.</title>
        <authorList>
            <consortium name="US DOE Joint Genome Institute (JGI-PGF)"/>
            <person name="Walter F."/>
            <person name="Albersmeier A."/>
            <person name="Kalinowski J."/>
            <person name="Ruckert C."/>
        </authorList>
    </citation>
    <scope>NUCLEOTIDE SEQUENCE [LARGE SCALE GENOMIC DNA]</scope>
    <source>
        <strain evidence="5 6">KCTC 23968</strain>
    </source>
</reference>
<dbReference type="InterPro" id="IPR040442">
    <property type="entry name" value="Pyrv_kinase-like_dom_sf"/>
</dbReference>
<dbReference type="SUPFAM" id="SSF51621">
    <property type="entry name" value="Phosphoenolpyruvate/pyruvate domain"/>
    <property type="match status" value="1"/>
</dbReference>
<keyword evidence="3" id="KW-0456">Lyase</keyword>
<protein>
    <submittedName>
        <fullName evidence="5">4-hydroxy-2-oxovalerate aldolase</fullName>
    </submittedName>
</protein>
<dbReference type="GO" id="GO:0016832">
    <property type="term" value="F:aldehyde-lyase activity"/>
    <property type="evidence" value="ECO:0007669"/>
    <property type="project" value="TreeGrafter"/>
</dbReference>
<keyword evidence="6" id="KW-1185">Reference proteome</keyword>
<comment type="caution">
    <text evidence="5">The sequence shown here is derived from an EMBL/GenBank/DDBJ whole genome shotgun (WGS) entry which is preliminary data.</text>
</comment>
<dbReference type="EMBL" id="BMYV01000001">
    <property type="protein sequence ID" value="GGX63438.1"/>
    <property type="molecule type" value="Genomic_DNA"/>
</dbReference>
<dbReference type="GO" id="GO:0046872">
    <property type="term" value="F:metal ion binding"/>
    <property type="evidence" value="ECO:0007669"/>
    <property type="project" value="UniProtKB-KW"/>
</dbReference>
<dbReference type="RefSeq" id="WP_189582650.1">
    <property type="nucleotide sequence ID" value="NZ_BMYV01000001.1"/>
</dbReference>
<proteinExistence type="inferred from homology"/>
<dbReference type="InterPro" id="IPR050251">
    <property type="entry name" value="HpcH-HpaI_aldolase"/>
</dbReference>
<dbReference type="Proteomes" id="UP000600865">
    <property type="component" value="Unassembled WGS sequence"/>
</dbReference>